<dbReference type="FunFam" id="2.40.70.10:FF:000044">
    <property type="entry name" value="Lysosomal aspartic protease"/>
    <property type="match status" value="1"/>
</dbReference>
<accession>F8RNZ7</accession>
<proteinExistence type="evidence at transcript level"/>
<dbReference type="Pfam" id="PF07966">
    <property type="entry name" value="A1_Propeptide"/>
    <property type="match status" value="1"/>
</dbReference>
<evidence type="ECO:0000256" key="7">
    <source>
        <dbReference type="ARBA" id="ARBA00023180"/>
    </source>
</evidence>
<protein>
    <submittedName>
        <fullName evidence="13">Cathepsin D</fullName>
    </submittedName>
</protein>
<evidence type="ECO:0000256" key="2">
    <source>
        <dbReference type="ARBA" id="ARBA00022670"/>
    </source>
</evidence>
<dbReference type="AlphaFoldDB" id="F8RNZ7"/>
<dbReference type="Gene3D" id="2.40.70.10">
    <property type="entry name" value="Acid Proteases"/>
    <property type="match status" value="2"/>
</dbReference>
<dbReference type="PANTHER" id="PTHR47966">
    <property type="entry name" value="BETA-SITE APP-CLEAVING ENZYME, ISOFORM A-RELATED"/>
    <property type="match status" value="1"/>
</dbReference>
<dbReference type="PRINTS" id="PR00792">
    <property type="entry name" value="PEPSIN"/>
</dbReference>
<keyword evidence="3 11" id="KW-0732">Signal</keyword>
<keyword evidence="2 10" id="KW-0645">Protease</keyword>
<evidence type="ECO:0000256" key="11">
    <source>
        <dbReference type="SAM" id="SignalP"/>
    </source>
</evidence>
<organism evidence="13">
    <name type="scientific">Pteria penguin</name>
    <name type="common">Winged pearl oyster</name>
    <name type="synonym">Magnavicula penguin</name>
    <dbReference type="NCBI Taxonomy" id="113549"/>
    <lineage>
        <taxon>Eukaryota</taxon>
        <taxon>Metazoa</taxon>
        <taxon>Spiralia</taxon>
        <taxon>Lophotrochozoa</taxon>
        <taxon>Mollusca</taxon>
        <taxon>Bivalvia</taxon>
        <taxon>Autobranchia</taxon>
        <taxon>Pteriomorphia</taxon>
        <taxon>Pterioida</taxon>
        <taxon>Pterioidea</taxon>
        <taxon>Pteriidae</taxon>
        <taxon>Pteria</taxon>
    </lineage>
</organism>
<keyword evidence="7" id="KW-0325">Glycoprotein</keyword>
<dbReference type="GO" id="GO:0006508">
    <property type="term" value="P:proteolysis"/>
    <property type="evidence" value="ECO:0007669"/>
    <property type="project" value="UniProtKB-KW"/>
</dbReference>
<evidence type="ECO:0000256" key="8">
    <source>
        <dbReference type="PIRSR" id="PIRSR601461-1"/>
    </source>
</evidence>
<dbReference type="InterPro" id="IPR001969">
    <property type="entry name" value="Aspartic_peptidase_AS"/>
</dbReference>
<evidence type="ECO:0000256" key="10">
    <source>
        <dbReference type="RuleBase" id="RU000454"/>
    </source>
</evidence>
<dbReference type="PANTHER" id="PTHR47966:SF51">
    <property type="entry name" value="BETA-SITE APP-CLEAVING ENZYME, ISOFORM A-RELATED"/>
    <property type="match status" value="1"/>
</dbReference>
<evidence type="ECO:0000256" key="6">
    <source>
        <dbReference type="ARBA" id="ARBA00023157"/>
    </source>
</evidence>
<reference evidence="13" key="1">
    <citation type="submission" date="2010-07" db="EMBL/GenBank/DDBJ databases">
        <title>Molecular cloning, characterization and expression analysis of cathepsin D from Pteria penguin.</title>
        <authorList>
            <person name="Yu D."/>
            <person name="Pan L."/>
            <person name="Huang G."/>
        </authorList>
    </citation>
    <scope>NUCLEOTIDE SEQUENCE</scope>
</reference>
<feature type="chain" id="PRO_5003378035" evidence="11">
    <location>
        <begin position="19"/>
        <end position="392"/>
    </location>
</feature>
<dbReference type="InterPro" id="IPR021109">
    <property type="entry name" value="Peptidase_aspartic_dom_sf"/>
</dbReference>
<dbReference type="FunFam" id="2.40.70.10:FF:000009">
    <property type="entry name" value="Aspartic proteinase A1"/>
    <property type="match status" value="1"/>
</dbReference>
<evidence type="ECO:0000256" key="3">
    <source>
        <dbReference type="ARBA" id="ARBA00022729"/>
    </source>
</evidence>
<name>F8RNZ7_PTEPN</name>
<dbReference type="GO" id="GO:0004190">
    <property type="term" value="F:aspartic-type endopeptidase activity"/>
    <property type="evidence" value="ECO:0007669"/>
    <property type="project" value="UniProtKB-KW"/>
</dbReference>
<dbReference type="MEROPS" id="A01.009"/>
<dbReference type="InterPro" id="IPR012848">
    <property type="entry name" value="Aspartic_peptidase_N"/>
</dbReference>
<feature type="domain" description="Peptidase A1" evidence="12">
    <location>
        <begin position="69"/>
        <end position="387"/>
    </location>
</feature>
<keyword evidence="5 10" id="KW-0378">Hydrolase</keyword>
<evidence type="ECO:0000256" key="4">
    <source>
        <dbReference type="ARBA" id="ARBA00022750"/>
    </source>
</evidence>
<feature type="disulfide bond" evidence="9">
    <location>
        <begin position="309"/>
        <end position="346"/>
    </location>
</feature>
<evidence type="ECO:0000256" key="1">
    <source>
        <dbReference type="ARBA" id="ARBA00007447"/>
    </source>
</evidence>
<evidence type="ECO:0000256" key="5">
    <source>
        <dbReference type="ARBA" id="ARBA00022801"/>
    </source>
</evidence>
<feature type="active site" evidence="8">
    <location>
        <position position="275"/>
    </location>
</feature>
<keyword evidence="4 10" id="KW-0064">Aspartyl protease</keyword>
<dbReference type="PROSITE" id="PS51767">
    <property type="entry name" value="PEPTIDASE_A1"/>
    <property type="match status" value="1"/>
</dbReference>
<dbReference type="EMBL" id="HM989012">
    <property type="protein sequence ID" value="AEI58895.1"/>
    <property type="molecule type" value="mRNA"/>
</dbReference>
<evidence type="ECO:0000256" key="9">
    <source>
        <dbReference type="PIRSR" id="PIRSR601461-2"/>
    </source>
</evidence>
<dbReference type="Pfam" id="PF00026">
    <property type="entry name" value="Asp"/>
    <property type="match status" value="1"/>
</dbReference>
<comment type="similarity">
    <text evidence="1 10">Belongs to the peptidase A1 family.</text>
</comment>
<feature type="active site" evidence="8">
    <location>
        <position position="87"/>
    </location>
</feature>
<feature type="disulfide bond" evidence="9">
    <location>
        <begin position="100"/>
        <end position="107"/>
    </location>
</feature>
<sequence>MNKLWIVALLCAVAYCSALQRIKLHKFKSVRRTLQEVGTSIEALQNKYNVYKVEGPAPEPLSNYMDAQYYGDITIGTPGQSFKVIFDTGSSNLWVPSKKCKLSDIACLLHNKYDSSKSSTYKANGTDFEIRYGTGSLTGFLSTDTVTVAGIAVKGQTFAEATQQPGITFVAAKFDGILGMGYQTISVDGVVPVFYNMVKQNLVPASVFSFYLNRDPGASDGGELILGGSDSKYYKGNFTYLPVTKQGYWRFKMDGIMMNGKASKYCSGGCKAIADTGTSLLAGPKTEVDALNKQIGATPLAAGEYMVDCSSVSKLPVISFMLGGQQFDLQGKDYVLTVTQQGQTICLSGFTGIDVPPPNGPLWILGDVFIGKFYTEFDLGNNQVGFATVNSS</sequence>
<evidence type="ECO:0000259" key="12">
    <source>
        <dbReference type="PROSITE" id="PS51767"/>
    </source>
</evidence>
<feature type="signal peptide" evidence="11">
    <location>
        <begin position="1"/>
        <end position="18"/>
    </location>
</feature>
<dbReference type="InterPro" id="IPR033121">
    <property type="entry name" value="PEPTIDASE_A1"/>
</dbReference>
<evidence type="ECO:0000313" key="13">
    <source>
        <dbReference type="EMBL" id="AEI58895.1"/>
    </source>
</evidence>
<dbReference type="InterPro" id="IPR001461">
    <property type="entry name" value="Aspartic_peptidase_A1"/>
</dbReference>
<keyword evidence="6 9" id="KW-1015">Disulfide bond</keyword>
<dbReference type="PROSITE" id="PS00141">
    <property type="entry name" value="ASP_PROTEASE"/>
    <property type="match status" value="2"/>
</dbReference>
<dbReference type="SUPFAM" id="SSF50630">
    <property type="entry name" value="Acid proteases"/>
    <property type="match status" value="1"/>
</dbReference>